<feature type="transmembrane region" description="Helical" evidence="2">
    <location>
        <begin position="618"/>
        <end position="635"/>
    </location>
</feature>
<dbReference type="EMBL" id="CP000909">
    <property type="protein sequence ID" value="ABY36906.1"/>
    <property type="molecule type" value="Genomic_DNA"/>
</dbReference>
<keyword evidence="2" id="KW-0472">Membrane</keyword>
<feature type="compositionally biased region" description="Low complexity" evidence="1">
    <location>
        <begin position="145"/>
        <end position="165"/>
    </location>
</feature>
<evidence type="ECO:0000313" key="3">
    <source>
        <dbReference type="EMBL" id="ABY36906.1"/>
    </source>
</evidence>
<feature type="transmembrane region" description="Helical" evidence="2">
    <location>
        <begin position="542"/>
        <end position="560"/>
    </location>
</feature>
<feature type="transmembrane region" description="Helical" evidence="2">
    <location>
        <begin position="572"/>
        <end position="591"/>
    </location>
</feature>
<dbReference type="STRING" id="324602.Caur_3728"/>
<feature type="transmembrane region" description="Helical" evidence="2">
    <location>
        <begin position="323"/>
        <end position="343"/>
    </location>
</feature>
<evidence type="ECO:0000256" key="1">
    <source>
        <dbReference type="SAM" id="MobiDB-lite"/>
    </source>
</evidence>
<dbReference type="RefSeq" id="WP_012259559.1">
    <property type="nucleotide sequence ID" value="NC_010175.1"/>
</dbReference>
<feature type="transmembrane region" description="Helical" evidence="2">
    <location>
        <begin position="817"/>
        <end position="839"/>
    </location>
</feature>
<feature type="transmembrane region" description="Helical" evidence="2">
    <location>
        <begin position="597"/>
        <end position="613"/>
    </location>
</feature>
<keyword evidence="2" id="KW-0812">Transmembrane</keyword>
<dbReference type="EnsemblBacteria" id="ABY36906">
    <property type="protein sequence ID" value="ABY36906"/>
    <property type="gene ID" value="Caur_3728"/>
</dbReference>
<feature type="transmembrane region" description="Helical" evidence="2">
    <location>
        <begin position="488"/>
        <end position="505"/>
    </location>
</feature>
<feature type="transmembrane region" description="Helical" evidence="2">
    <location>
        <begin position="382"/>
        <end position="402"/>
    </location>
</feature>
<feature type="transmembrane region" description="Helical" evidence="2">
    <location>
        <begin position="431"/>
        <end position="451"/>
    </location>
</feature>
<feature type="transmembrane region" description="Helical" evidence="2">
    <location>
        <begin position="213"/>
        <end position="233"/>
    </location>
</feature>
<feature type="transmembrane region" description="Helical" evidence="2">
    <location>
        <begin position="870"/>
        <end position="889"/>
    </location>
</feature>
<proteinExistence type="predicted"/>
<feature type="transmembrane region" description="Helical" evidence="2">
    <location>
        <begin position="355"/>
        <end position="376"/>
    </location>
</feature>
<dbReference type="KEGG" id="cau:Caur_3728"/>
<dbReference type="HOGENOM" id="CLU_266942_0_0_0"/>
<feature type="region of interest" description="Disordered" evidence="1">
    <location>
        <begin position="83"/>
        <end position="111"/>
    </location>
</feature>
<keyword evidence="4" id="KW-1185">Reference proteome</keyword>
<evidence type="ECO:0000313" key="4">
    <source>
        <dbReference type="Proteomes" id="UP000002008"/>
    </source>
</evidence>
<feature type="transmembrane region" description="Helical" evidence="2">
    <location>
        <begin position="901"/>
        <end position="921"/>
    </location>
</feature>
<feature type="transmembrane region" description="Helical" evidence="2">
    <location>
        <begin position="407"/>
        <end position="425"/>
    </location>
</feature>
<dbReference type="PATRIC" id="fig|324602.8.peg.4187"/>
<protein>
    <recommendedName>
        <fullName evidence="5">DUF2157 domain-containing protein</fullName>
    </recommendedName>
</protein>
<reference evidence="4" key="1">
    <citation type="journal article" date="2011" name="BMC Genomics">
        <title>Complete genome sequence of the filamentous anoxygenic phototrophic bacterium Chloroflexus aurantiacus.</title>
        <authorList>
            <person name="Tang K.H."/>
            <person name="Barry K."/>
            <person name="Chertkov O."/>
            <person name="Dalin E."/>
            <person name="Han C.S."/>
            <person name="Hauser L.J."/>
            <person name="Honchak B.M."/>
            <person name="Karbach L.E."/>
            <person name="Land M.L."/>
            <person name="Lapidus A."/>
            <person name="Larimer F.W."/>
            <person name="Mikhailova N."/>
            <person name="Pitluck S."/>
            <person name="Pierson B.K."/>
            <person name="Blankenship R.E."/>
        </authorList>
    </citation>
    <scope>NUCLEOTIDE SEQUENCE [LARGE SCALE GENOMIC DNA]</scope>
    <source>
        <strain evidence="4">ATCC 29366 / DSM 635 / J-10-fl</strain>
    </source>
</reference>
<feature type="region of interest" description="Disordered" evidence="1">
    <location>
        <begin position="131"/>
        <end position="165"/>
    </location>
</feature>
<feature type="transmembrane region" description="Helical" evidence="2">
    <location>
        <begin position="978"/>
        <end position="995"/>
    </location>
</feature>
<feature type="transmembrane region" description="Helical" evidence="2">
    <location>
        <begin position="6"/>
        <end position="27"/>
    </location>
</feature>
<feature type="transmembrane region" description="Helical" evidence="2">
    <location>
        <begin position="272"/>
        <end position="289"/>
    </location>
</feature>
<feature type="transmembrane region" description="Helical" evidence="2">
    <location>
        <begin position="1077"/>
        <end position="1095"/>
    </location>
</feature>
<dbReference type="InterPro" id="IPR058062">
    <property type="entry name" value="SCO7613_C"/>
</dbReference>
<feature type="transmembrane region" description="Helical" evidence="2">
    <location>
        <begin position="846"/>
        <end position="864"/>
    </location>
</feature>
<feature type="transmembrane region" description="Helical" evidence="2">
    <location>
        <begin position="952"/>
        <end position="972"/>
    </location>
</feature>
<feature type="transmembrane region" description="Helical" evidence="2">
    <location>
        <begin position="1007"/>
        <end position="1024"/>
    </location>
</feature>
<feature type="transmembrane region" description="Helical" evidence="2">
    <location>
        <begin position="730"/>
        <end position="749"/>
    </location>
</feature>
<dbReference type="InParanoid" id="A9WBV4"/>
<dbReference type="AlphaFoldDB" id="A9WBV4"/>
<feature type="transmembrane region" description="Helical" evidence="2">
    <location>
        <begin position="463"/>
        <end position="482"/>
    </location>
</feature>
<evidence type="ECO:0000256" key="2">
    <source>
        <dbReference type="SAM" id="Phobius"/>
    </source>
</evidence>
<feature type="transmembrane region" description="Helical" evidence="2">
    <location>
        <begin position="927"/>
        <end position="945"/>
    </location>
</feature>
<name>A9WBV4_CHLAA</name>
<feature type="transmembrane region" description="Helical" evidence="2">
    <location>
        <begin position="1157"/>
        <end position="1176"/>
    </location>
</feature>
<feature type="transmembrane region" description="Helical" evidence="2">
    <location>
        <begin position="1030"/>
        <end position="1046"/>
    </location>
</feature>
<feature type="transmembrane region" description="Helical" evidence="2">
    <location>
        <begin position="791"/>
        <end position="811"/>
    </location>
</feature>
<feature type="transmembrane region" description="Helical" evidence="2">
    <location>
        <begin position="647"/>
        <end position="668"/>
    </location>
</feature>
<feature type="transmembrane region" description="Helical" evidence="2">
    <location>
        <begin position="705"/>
        <end position="723"/>
    </location>
</feature>
<accession>A9WBV4</accession>
<feature type="transmembrane region" description="Helical" evidence="2">
    <location>
        <begin position="680"/>
        <end position="699"/>
    </location>
</feature>
<feature type="transmembrane region" description="Helical" evidence="2">
    <location>
        <begin position="245"/>
        <end position="266"/>
    </location>
</feature>
<sequence length="1221" mass="131051">MEALVILVCLIPIIFFVGVIGFVIGRATARRGDPRRQFADLVRFWEQSHQIDRATAEHLLALLRSQPGDTAVAIPEVRPAPSPGVPALAPVPTAPQAVASQPGSAAPPVTPTQPPLAYEYGVVSPAAVTPLTPGTQAQPLHEGQAASSSLPATSSAAPVASERQPDDAQAVPPLLAALLSMGARRTLLIIGTFLVMISSLVLVIFNWNRFPAIVQVAFLSAFTGGLWGAGHWMQQKTTLTTAGRNLQSVAMLMVPVVVFSFTRPGLFNLEGSLALLVTSTLSFLVYTIGAWRSQRLFYSLAASTAACAVLISSFWWWSVPASWQPVWSFVLSGIALVTTRLLDDHHRSRLALGPRIIKIAVPPLALATSMGIFLVNPIPAEATTTIIVTLLSAAFAVALAWLDRQPLWLWATAILIPMAAMVGVVHADDALMWINLSFAGLTLIYPLLAVIAERRDPAYSRPFLALILFLAIVAAVSATDWIAIRRSYPILIAATLLIIGLLEVRRLTLLQPWRNEVGGSLLAVQLGLLAIWPGAFVETWELRALIVMVVGAVAFIVSAIPIRGFLSYAPPIWCYGGAFLVAVGAGWSSWFNADLRLPTLAVATALYGWRAIINREHVWAFMTVTTGLVLSGVILDRVGWLANTDHYLLASVLFAGGLSIGGSILNKYAVRYNYWAPSALIWAGVLGSIGSILFLSAFLSPTHAAVYAALIGSATIAVLSVIYRNWRFGYPIALLLAGAWAMAIASNLITWNGSWHTLSVLLLALAVGYGLITLVLRGWSPFDRPYAQSALGVALLAPLPAIFELNAFIFLPLPASLLPNLALTAAGSAVMIAIGAFIYRRWRLTSLTQIQLLIALGSTIHWLSAENSTVTGWSLLVTASIIMLSSAAVRRQFSDAPVNHITADSYVISSTVMLVALAFLFDGVIGQLSLPLLLVAITIGIVAWLEQSRLVAGLNLIALVGSLLTALSLTPLTLAWQAAWFVLLLVPLLLVGWLAPRLASTAIWQQPSLWIPLAAAGLVGLLALVDLRASVVALVNGGVLLVTATLRERNSLYAYLAGALFVAASLGQFLVWELRELQLYVVPVGVYLFGLAAGIRRFQRQIQVARLVDSAAVCLLLGATFIQAAGSVSNIGYIMLFGLESLLVATYGTLARLRAPFIGGVAGFVIGVLWMAANAARMLNQWLLLGALGVLMLLAYVILERQQDQLRRFGRDLVVRLQQWQ</sequence>
<dbReference type="Proteomes" id="UP000002008">
    <property type="component" value="Chromosome"/>
</dbReference>
<feature type="transmembrane region" description="Helical" evidence="2">
    <location>
        <begin position="296"/>
        <end position="317"/>
    </location>
</feature>
<evidence type="ECO:0008006" key="5">
    <source>
        <dbReference type="Google" id="ProtNLM"/>
    </source>
</evidence>
<feature type="transmembrane region" description="Helical" evidence="2">
    <location>
        <begin position="1053"/>
        <end position="1071"/>
    </location>
</feature>
<feature type="transmembrane region" description="Helical" evidence="2">
    <location>
        <begin position="187"/>
        <end position="207"/>
    </location>
</feature>
<gene>
    <name evidence="3" type="ordered locus">Caur_3728</name>
</gene>
<keyword evidence="2" id="KW-1133">Transmembrane helix</keyword>
<organism evidence="3 4">
    <name type="scientific">Chloroflexus aurantiacus (strain ATCC 29366 / DSM 635 / J-10-fl)</name>
    <dbReference type="NCBI Taxonomy" id="324602"/>
    <lineage>
        <taxon>Bacteria</taxon>
        <taxon>Bacillati</taxon>
        <taxon>Chloroflexota</taxon>
        <taxon>Chloroflexia</taxon>
        <taxon>Chloroflexales</taxon>
        <taxon>Chloroflexineae</taxon>
        <taxon>Chloroflexaceae</taxon>
        <taxon>Chloroflexus</taxon>
    </lineage>
</organism>
<feature type="transmembrane region" description="Helical" evidence="2">
    <location>
        <begin position="517"/>
        <end position="536"/>
    </location>
</feature>
<dbReference type="NCBIfam" id="NF047321">
    <property type="entry name" value="SCO7613_CTERM"/>
    <property type="match status" value="1"/>
</dbReference>
<feature type="transmembrane region" description="Helical" evidence="2">
    <location>
        <begin position="1182"/>
        <end position="1199"/>
    </location>
</feature>
<feature type="transmembrane region" description="Helical" evidence="2">
    <location>
        <begin position="755"/>
        <end position="779"/>
    </location>
</feature>